<dbReference type="PIR" id="B97100">
    <property type="entry name" value="B97100"/>
</dbReference>
<dbReference type="GO" id="GO:0005829">
    <property type="term" value="C:cytosol"/>
    <property type="evidence" value="ECO:0007669"/>
    <property type="project" value="TreeGrafter"/>
</dbReference>
<keyword evidence="4 7" id="KW-0418">Kinase</keyword>
<dbReference type="Pfam" id="PF08543">
    <property type="entry name" value="Phos_pyr_kin"/>
    <property type="match status" value="1"/>
</dbReference>
<evidence type="ECO:0000313" key="7">
    <source>
        <dbReference type="EMBL" id="AAK79589.1"/>
    </source>
</evidence>
<sequence length="290" mass="32665">MTRSVKRVAAIHDLSGFGRASLTAIIPIMSYMGIQVCPMPTAVLSTHTTDFHEYSFVDLTDSMQDFMNHWKKINLEFDAIYTGFLGSPRQVKIISDFVKEFSSDSTLVLIDPVMGDEGELYQTMNSEIVRSMRELIKSADIITPNFTEAAYLLDKDYNLELNEETIKEWILELANMGPDIVIMTSVPENKDKSTISVIAYEKKLNKFWKITSEYIPVSYPGTGDSFASAILGRILKGDNLPQAVGRGMQFITSAIKESYGFDYPTREGILIEKSLEVLNLPFMNGNYKLI</sequence>
<dbReference type="AlphaFoldDB" id="Q97IL8"/>
<dbReference type="STRING" id="272562.CA_C1622"/>
<keyword evidence="5" id="KW-0067">ATP-binding</keyword>
<gene>
    <name evidence="7" type="ordered locus">CA_C1622</name>
</gene>
<keyword evidence="3" id="KW-0547">Nucleotide-binding</keyword>
<evidence type="ECO:0000313" key="8">
    <source>
        <dbReference type="Proteomes" id="UP000000814"/>
    </source>
</evidence>
<dbReference type="PANTHER" id="PTHR10534:SF2">
    <property type="entry name" value="PYRIDOXAL KINASE"/>
    <property type="match status" value="1"/>
</dbReference>
<feature type="domain" description="Pyridoxamine kinase/Phosphomethylpyrimidine kinase" evidence="6">
    <location>
        <begin position="30"/>
        <end position="260"/>
    </location>
</feature>
<reference evidence="7 8" key="1">
    <citation type="journal article" date="2001" name="J. Bacteriol.">
        <title>Genome sequence and comparative analysis of the solvent-producing bacterium Clostridium acetobutylicum.</title>
        <authorList>
            <person name="Nolling J."/>
            <person name="Breton G."/>
            <person name="Omelchenko M.V."/>
            <person name="Makarova K.S."/>
            <person name="Zeng Q."/>
            <person name="Gibson R."/>
            <person name="Lee H.M."/>
            <person name="Dubois J."/>
            <person name="Qiu D."/>
            <person name="Hitti J."/>
            <person name="Wolf Y.I."/>
            <person name="Tatusov R.L."/>
            <person name="Sabathe F."/>
            <person name="Doucette-Stamm L."/>
            <person name="Soucaille P."/>
            <person name="Daly M.J."/>
            <person name="Bennett G.N."/>
            <person name="Koonin E.V."/>
            <person name="Smith D.R."/>
        </authorList>
    </citation>
    <scope>NUCLEOTIDE SEQUENCE [LARGE SCALE GENOMIC DNA]</scope>
    <source>
        <strain evidence="8">ATCC 824 / DSM 792 / JCM 1419 / LMG 5710 / VKM B-1787</strain>
    </source>
</reference>
<dbReference type="InterPro" id="IPR013749">
    <property type="entry name" value="PM/HMP-P_kinase-1"/>
</dbReference>
<dbReference type="Gene3D" id="3.40.1190.20">
    <property type="match status" value="1"/>
</dbReference>
<dbReference type="GO" id="GO:0009443">
    <property type="term" value="P:pyridoxal 5'-phosphate salvage"/>
    <property type="evidence" value="ECO:0007669"/>
    <property type="project" value="InterPro"/>
</dbReference>
<evidence type="ECO:0000256" key="1">
    <source>
        <dbReference type="ARBA" id="ARBA00012104"/>
    </source>
</evidence>
<dbReference type="PANTHER" id="PTHR10534">
    <property type="entry name" value="PYRIDOXAL KINASE"/>
    <property type="match status" value="1"/>
</dbReference>
<dbReference type="Proteomes" id="UP000000814">
    <property type="component" value="Chromosome"/>
</dbReference>
<evidence type="ECO:0000256" key="3">
    <source>
        <dbReference type="ARBA" id="ARBA00022741"/>
    </source>
</evidence>
<evidence type="ECO:0000256" key="4">
    <source>
        <dbReference type="ARBA" id="ARBA00022777"/>
    </source>
</evidence>
<evidence type="ECO:0000259" key="6">
    <source>
        <dbReference type="Pfam" id="PF08543"/>
    </source>
</evidence>
<dbReference type="SUPFAM" id="SSF53613">
    <property type="entry name" value="Ribokinase-like"/>
    <property type="match status" value="1"/>
</dbReference>
<dbReference type="KEGG" id="cac:CA_C1622"/>
<dbReference type="eggNOG" id="COG2240">
    <property type="taxonomic scope" value="Bacteria"/>
</dbReference>
<name>Q97IL8_CLOAB</name>
<dbReference type="PATRIC" id="fig|272562.8.peg.1822"/>
<evidence type="ECO:0000256" key="5">
    <source>
        <dbReference type="ARBA" id="ARBA00022840"/>
    </source>
</evidence>
<accession>Q97IL8</accession>
<proteinExistence type="predicted"/>
<dbReference type="InterPro" id="IPR004625">
    <property type="entry name" value="PyrdxlKinase"/>
</dbReference>
<dbReference type="OrthoDB" id="9800808at2"/>
<dbReference type="RefSeq" id="WP_010964930.1">
    <property type="nucleotide sequence ID" value="NC_003030.1"/>
</dbReference>
<dbReference type="GO" id="GO:0008478">
    <property type="term" value="F:pyridoxal kinase activity"/>
    <property type="evidence" value="ECO:0007669"/>
    <property type="project" value="UniProtKB-EC"/>
</dbReference>
<dbReference type="GeneID" id="44998119"/>
<dbReference type="HOGENOM" id="CLU_046496_2_0_9"/>
<protein>
    <recommendedName>
        <fullName evidence="1">pyridoxal kinase</fullName>
        <ecNumber evidence="1">2.7.1.35</ecNumber>
    </recommendedName>
</protein>
<dbReference type="NCBIfam" id="NF005491">
    <property type="entry name" value="PRK07105.1"/>
    <property type="match status" value="1"/>
</dbReference>
<dbReference type="GO" id="GO:0005524">
    <property type="term" value="F:ATP binding"/>
    <property type="evidence" value="ECO:0007669"/>
    <property type="project" value="UniProtKB-KW"/>
</dbReference>
<dbReference type="InterPro" id="IPR029056">
    <property type="entry name" value="Ribokinase-like"/>
</dbReference>
<keyword evidence="8" id="KW-1185">Reference proteome</keyword>
<dbReference type="CDD" id="cd01173">
    <property type="entry name" value="pyridoxal_pyridoxamine_kinase"/>
    <property type="match status" value="1"/>
</dbReference>
<dbReference type="EMBL" id="AE001437">
    <property type="protein sequence ID" value="AAK79589.1"/>
    <property type="molecule type" value="Genomic_DNA"/>
</dbReference>
<evidence type="ECO:0000256" key="2">
    <source>
        <dbReference type="ARBA" id="ARBA00022679"/>
    </source>
</evidence>
<keyword evidence="2" id="KW-0808">Transferase</keyword>
<organism evidence="7 8">
    <name type="scientific">Clostridium acetobutylicum (strain ATCC 824 / DSM 792 / JCM 1419 / IAM 19013 / LMG 5710 / NBRC 13948 / NRRL B-527 / VKM B-1787 / 2291 / W)</name>
    <dbReference type="NCBI Taxonomy" id="272562"/>
    <lineage>
        <taxon>Bacteria</taxon>
        <taxon>Bacillati</taxon>
        <taxon>Bacillota</taxon>
        <taxon>Clostridia</taxon>
        <taxon>Eubacteriales</taxon>
        <taxon>Clostridiaceae</taxon>
        <taxon>Clostridium</taxon>
    </lineage>
</organism>
<dbReference type="EC" id="2.7.1.35" evidence="1"/>